<name>A0ABT0PKR0_9GAMM</name>
<dbReference type="PANTHER" id="PTHR30404:SF0">
    <property type="entry name" value="N-ACETYLMURAMOYL-L-ALANINE AMIDASE AMIC"/>
    <property type="match status" value="1"/>
</dbReference>
<dbReference type="EMBL" id="JAMFLX010000039">
    <property type="protein sequence ID" value="MCL6271975.1"/>
    <property type="molecule type" value="Genomic_DNA"/>
</dbReference>
<evidence type="ECO:0000259" key="4">
    <source>
        <dbReference type="PROSITE" id="PS51782"/>
    </source>
</evidence>
<dbReference type="CDD" id="cd02696">
    <property type="entry name" value="MurNAc-LAA"/>
    <property type="match status" value="1"/>
</dbReference>
<comment type="caution">
    <text evidence="5">The sequence shown here is derived from an EMBL/GenBank/DDBJ whole genome shotgun (WGS) entry which is preliminary data.</text>
</comment>
<dbReference type="InterPro" id="IPR018392">
    <property type="entry name" value="LysM"/>
</dbReference>
<dbReference type="Pfam" id="PF01520">
    <property type="entry name" value="Amidase_3"/>
    <property type="match status" value="1"/>
</dbReference>
<dbReference type="SMART" id="SM00646">
    <property type="entry name" value="Ami_3"/>
    <property type="match status" value="1"/>
</dbReference>
<dbReference type="Proteomes" id="UP001203338">
    <property type="component" value="Unassembled WGS sequence"/>
</dbReference>
<dbReference type="Gene3D" id="2.60.40.3500">
    <property type="match status" value="1"/>
</dbReference>
<proteinExistence type="predicted"/>
<dbReference type="SUPFAM" id="SSF53187">
    <property type="entry name" value="Zn-dependent exopeptidases"/>
    <property type="match status" value="1"/>
</dbReference>
<reference evidence="5 6" key="1">
    <citation type="submission" date="2022-05" db="EMBL/GenBank/DDBJ databases">
        <authorList>
            <person name="Park J.-S."/>
        </authorList>
    </citation>
    <scope>NUCLEOTIDE SEQUENCE [LARGE SCALE GENOMIC DNA]</scope>
    <source>
        <strain evidence="5 6">2012CJ34-2</strain>
    </source>
</reference>
<dbReference type="InterPro" id="IPR002508">
    <property type="entry name" value="MurNAc-LAA_cat"/>
</dbReference>
<dbReference type="SMART" id="SM00257">
    <property type="entry name" value="LysM"/>
    <property type="match status" value="1"/>
</dbReference>
<dbReference type="PANTHER" id="PTHR30404">
    <property type="entry name" value="N-ACETYLMURAMOYL-L-ALANINE AMIDASE"/>
    <property type="match status" value="1"/>
</dbReference>
<keyword evidence="6" id="KW-1185">Reference proteome</keyword>
<evidence type="ECO:0000313" key="6">
    <source>
        <dbReference type="Proteomes" id="UP001203338"/>
    </source>
</evidence>
<evidence type="ECO:0000256" key="2">
    <source>
        <dbReference type="ARBA" id="ARBA00011901"/>
    </source>
</evidence>
<comment type="catalytic activity">
    <reaction evidence="1">
        <text>Hydrolyzes the link between N-acetylmuramoyl residues and L-amino acid residues in certain cell-wall glycopeptides.</text>
        <dbReference type="EC" id="3.5.1.28"/>
    </reaction>
</comment>
<dbReference type="Gene3D" id="3.10.350.10">
    <property type="entry name" value="LysM domain"/>
    <property type="match status" value="1"/>
</dbReference>
<dbReference type="Gene3D" id="3.40.630.40">
    <property type="entry name" value="Zn-dependent exopeptidases"/>
    <property type="match status" value="1"/>
</dbReference>
<keyword evidence="3 5" id="KW-0378">Hydrolase</keyword>
<gene>
    <name evidence="5" type="ORF">M3P05_18810</name>
</gene>
<dbReference type="EC" id="3.5.1.28" evidence="2"/>
<dbReference type="GO" id="GO:0008745">
    <property type="term" value="F:N-acetylmuramoyl-L-alanine amidase activity"/>
    <property type="evidence" value="ECO:0007669"/>
    <property type="project" value="UniProtKB-EC"/>
</dbReference>
<protein>
    <recommendedName>
        <fullName evidence="2">N-acetylmuramoyl-L-alanine amidase</fullName>
        <ecNumber evidence="2">3.5.1.28</ecNumber>
    </recommendedName>
</protein>
<dbReference type="InterPro" id="IPR021731">
    <property type="entry name" value="AMIN_dom"/>
</dbReference>
<dbReference type="CDD" id="cd00118">
    <property type="entry name" value="LysM"/>
    <property type="match status" value="1"/>
</dbReference>
<accession>A0ABT0PKR0</accession>
<evidence type="ECO:0000256" key="1">
    <source>
        <dbReference type="ARBA" id="ARBA00001561"/>
    </source>
</evidence>
<dbReference type="Pfam" id="PF11741">
    <property type="entry name" value="AMIN"/>
    <property type="match status" value="1"/>
</dbReference>
<dbReference type="PROSITE" id="PS51782">
    <property type="entry name" value="LYSM"/>
    <property type="match status" value="1"/>
</dbReference>
<evidence type="ECO:0000313" key="5">
    <source>
        <dbReference type="EMBL" id="MCL6271975.1"/>
    </source>
</evidence>
<sequence length="434" mass="46907">MTLPGAASVLAAGTAAVKGARLWRAPDKTRLVLDLSNSVEHKIFPLANPHRLVVDITGTRLPGSLDGLTLGDTPIKKIRWASRNNNDLRIVLDLSTGVSPRSFVLKPNETYGHRLVIDLFDKQAAAAQTRKPVEPKVSNRNIVIAIDAGHGGEDPGAVGHRGAREKDVVLAIAKEVAALFKKEEGFEPLLVRTGDYYISLRGRTKKARQGNADVFVSIHADAYRRKSARGASVFTLSQRGATSETARWLANKENSSDLIGGEDGVSIDDKDDVLAGVLLDLSMTDSQARSERIGKQVLTHIGKVNKLHKSKVEQAAFAVLKSPDIPSILVETGFISNPTEASRLVTRAHQRKIARSIYTGVRDFFHKQPPAGTLIAARKNGSVIASSARTYRVKSGDTLSGIASRYNTSLRSLLSANSLDVNSTIRVGQILRIP</sequence>
<feature type="domain" description="LysM" evidence="4">
    <location>
        <begin position="389"/>
        <end position="433"/>
    </location>
</feature>
<evidence type="ECO:0000256" key="3">
    <source>
        <dbReference type="ARBA" id="ARBA00022801"/>
    </source>
</evidence>
<dbReference type="InterPro" id="IPR050695">
    <property type="entry name" value="N-acetylmuramoyl_amidase_3"/>
</dbReference>
<dbReference type="InterPro" id="IPR036779">
    <property type="entry name" value="LysM_dom_sf"/>
</dbReference>
<organism evidence="5 6">
    <name type="scientific">Parendozoicomonas callyspongiae</name>
    <dbReference type="NCBI Taxonomy" id="2942213"/>
    <lineage>
        <taxon>Bacteria</taxon>
        <taxon>Pseudomonadati</taxon>
        <taxon>Pseudomonadota</taxon>
        <taxon>Gammaproteobacteria</taxon>
        <taxon>Oceanospirillales</taxon>
        <taxon>Endozoicomonadaceae</taxon>
        <taxon>Parendozoicomonas</taxon>
    </lineage>
</organism>
<dbReference type="SUPFAM" id="SSF54106">
    <property type="entry name" value="LysM domain"/>
    <property type="match status" value="1"/>
</dbReference>
<dbReference type="Pfam" id="PF01476">
    <property type="entry name" value="LysM"/>
    <property type="match status" value="1"/>
</dbReference>